<keyword evidence="10 15" id="KW-0949">S-adenosyl-L-methionine</keyword>
<dbReference type="EMBL" id="MEUW01000019">
    <property type="protein sequence ID" value="OGC44490.1"/>
    <property type="molecule type" value="Genomic_DNA"/>
</dbReference>
<comment type="caution">
    <text evidence="19">The sequence shown here is derived from an EMBL/GenBank/DDBJ whole genome shotgun (WGS) entry which is preliminary data.</text>
</comment>
<dbReference type="PANTHER" id="PTHR46417">
    <property type="entry name" value="TRNA (GUANINE-N(1)-)-METHYLTRANSFERASE"/>
    <property type="match status" value="1"/>
</dbReference>
<dbReference type="FunFam" id="3.40.1280.10:FF:000001">
    <property type="entry name" value="tRNA (guanine-N(1)-)-methyltransferase"/>
    <property type="match status" value="1"/>
</dbReference>
<proteinExistence type="inferred from homology"/>
<evidence type="ECO:0000313" key="19">
    <source>
        <dbReference type="EMBL" id="OGC44490.1"/>
    </source>
</evidence>
<evidence type="ECO:0000256" key="12">
    <source>
        <dbReference type="ARBA" id="ARBA00029736"/>
    </source>
</evidence>
<dbReference type="NCBIfam" id="TIGR00088">
    <property type="entry name" value="trmD"/>
    <property type="match status" value="1"/>
</dbReference>
<dbReference type="InterPro" id="IPR023148">
    <property type="entry name" value="tRNA_m1G_MeTrfase_C_sf"/>
</dbReference>
<dbReference type="InterPro" id="IPR002649">
    <property type="entry name" value="tRNA_m1G_MeTrfase_TrmD"/>
</dbReference>
<dbReference type="STRING" id="1802613.A2V54_01140"/>
<dbReference type="Proteomes" id="UP000176583">
    <property type="component" value="Unassembled WGS sequence"/>
</dbReference>
<dbReference type="AlphaFoldDB" id="A0A1F4UI52"/>
<name>A0A1F4UI52_UNCKA</name>
<evidence type="ECO:0000313" key="20">
    <source>
        <dbReference type="Proteomes" id="UP000176583"/>
    </source>
</evidence>
<dbReference type="HAMAP" id="MF_00605">
    <property type="entry name" value="TrmD"/>
    <property type="match status" value="1"/>
</dbReference>
<dbReference type="PIRSF" id="PIRSF000386">
    <property type="entry name" value="tRNA_mtase"/>
    <property type="match status" value="1"/>
</dbReference>
<feature type="binding site" evidence="15 16">
    <location>
        <begin position="131"/>
        <end position="136"/>
    </location>
    <ligand>
        <name>S-adenosyl-L-methionine</name>
        <dbReference type="ChEBI" id="CHEBI:59789"/>
    </ligand>
</feature>
<dbReference type="CDD" id="cd18080">
    <property type="entry name" value="TrmD-like"/>
    <property type="match status" value="1"/>
</dbReference>
<evidence type="ECO:0000256" key="11">
    <source>
        <dbReference type="ARBA" id="ARBA00022694"/>
    </source>
</evidence>
<comment type="similarity">
    <text evidence="3 15 17">Belongs to the RNA methyltransferase TrmD family.</text>
</comment>
<dbReference type="Gene3D" id="3.40.1280.10">
    <property type="match status" value="1"/>
</dbReference>
<sequence length="230" mass="25775">MDVSILTLFPQIFQPLLKSSILNKAQKQGKLRVNLVDLRKFGIGGYWQVDDRVYGGGVGMILRVEPIAKAIAKLKIKKQKSKIILLDPQGKKFNQKTALRLAKEKYLVLICGKYEGVDERVRKIVDEEISIGDYVLSGGEIPAMAVVDAITRILPGVLEKEATQNESFSSAAIGRKKAILLEPPQYTRPEEFEGMKVPKILLSGNHQEIAKWRAQEALKKTKKLRPDLLN</sequence>
<evidence type="ECO:0000256" key="10">
    <source>
        <dbReference type="ARBA" id="ARBA00022691"/>
    </source>
</evidence>
<evidence type="ECO:0000256" key="3">
    <source>
        <dbReference type="ARBA" id="ARBA00007630"/>
    </source>
</evidence>
<evidence type="ECO:0000256" key="14">
    <source>
        <dbReference type="ARBA" id="ARBA00047783"/>
    </source>
</evidence>
<evidence type="ECO:0000256" key="8">
    <source>
        <dbReference type="ARBA" id="ARBA00022603"/>
    </source>
</evidence>
<dbReference type="SUPFAM" id="SSF75217">
    <property type="entry name" value="alpha/beta knot"/>
    <property type="match status" value="1"/>
</dbReference>
<dbReference type="Pfam" id="PF01746">
    <property type="entry name" value="tRNA_m1G_MT"/>
    <property type="match status" value="1"/>
</dbReference>
<dbReference type="GO" id="GO:0005829">
    <property type="term" value="C:cytosol"/>
    <property type="evidence" value="ECO:0007669"/>
    <property type="project" value="TreeGrafter"/>
</dbReference>
<dbReference type="GO" id="GO:0052906">
    <property type="term" value="F:tRNA (guanine(37)-N1)-methyltransferase activity"/>
    <property type="evidence" value="ECO:0007669"/>
    <property type="project" value="UniProtKB-UniRule"/>
</dbReference>
<dbReference type="Gene3D" id="1.10.1270.20">
    <property type="entry name" value="tRNA(m1g37)methyltransferase, domain 2"/>
    <property type="match status" value="1"/>
</dbReference>
<comment type="subcellular location">
    <subcellularLocation>
        <location evidence="2 15 17">Cytoplasm</location>
    </subcellularLocation>
</comment>
<dbReference type="EC" id="2.1.1.228" evidence="5 15"/>
<dbReference type="InterPro" id="IPR029026">
    <property type="entry name" value="tRNA_m1G_MTases_N"/>
</dbReference>
<evidence type="ECO:0000256" key="6">
    <source>
        <dbReference type="ARBA" id="ARBA00014679"/>
    </source>
</evidence>
<evidence type="ECO:0000256" key="2">
    <source>
        <dbReference type="ARBA" id="ARBA00004496"/>
    </source>
</evidence>
<comment type="catalytic activity">
    <reaction evidence="14 15 17">
        <text>guanosine(37) in tRNA + S-adenosyl-L-methionine = N(1)-methylguanosine(37) in tRNA + S-adenosyl-L-homocysteine + H(+)</text>
        <dbReference type="Rhea" id="RHEA:36899"/>
        <dbReference type="Rhea" id="RHEA-COMP:10145"/>
        <dbReference type="Rhea" id="RHEA-COMP:10147"/>
        <dbReference type="ChEBI" id="CHEBI:15378"/>
        <dbReference type="ChEBI" id="CHEBI:57856"/>
        <dbReference type="ChEBI" id="CHEBI:59789"/>
        <dbReference type="ChEBI" id="CHEBI:73542"/>
        <dbReference type="ChEBI" id="CHEBI:74269"/>
        <dbReference type="EC" id="2.1.1.228"/>
    </reaction>
</comment>
<evidence type="ECO:0000256" key="9">
    <source>
        <dbReference type="ARBA" id="ARBA00022679"/>
    </source>
</evidence>
<feature type="domain" description="tRNA methyltransferase TRMD/TRM10-type" evidence="18">
    <location>
        <begin position="1"/>
        <end position="229"/>
    </location>
</feature>
<protein>
    <recommendedName>
        <fullName evidence="6 15">tRNA (guanine-N(1)-)-methyltransferase</fullName>
        <ecNumber evidence="5 15">2.1.1.228</ecNumber>
    </recommendedName>
    <alternativeName>
        <fullName evidence="12 15">M1G-methyltransferase</fullName>
    </alternativeName>
    <alternativeName>
        <fullName evidence="13 15">tRNA [GM37] methyltransferase</fullName>
    </alternativeName>
</protein>
<feature type="binding site" evidence="15 16">
    <location>
        <position position="112"/>
    </location>
    <ligand>
        <name>S-adenosyl-L-methionine</name>
        <dbReference type="ChEBI" id="CHEBI:59789"/>
    </ligand>
</feature>
<organism evidence="19 20">
    <name type="scientific">candidate division WWE3 bacterium RBG_19FT_COMBO_53_11</name>
    <dbReference type="NCBI Taxonomy" id="1802613"/>
    <lineage>
        <taxon>Bacteria</taxon>
        <taxon>Katanobacteria</taxon>
    </lineage>
</organism>
<accession>A0A1F4UI52</accession>
<reference evidence="19 20" key="1">
    <citation type="journal article" date="2016" name="Nat. Commun.">
        <title>Thousands of microbial genomes shed light on interconnected biogeochemical processes in an aquifer system.</title>
        <authorList>
            <person name="Anantharaman K."/>
            <person name="Brown C.T."/>
            <person name="Hug L.A."/>
            <person name="Sharon I."/>
            <person name="Castelle C.J."/>
            <person name="Probst A.J."/>
            <person name="Thomas B.C."/>
            <person name="Singh A."/>
            <person name="Wilkins M.J."/>
            <person name="Karaoz U."/>
            <person name="Brodie E.L."/>
            <person name="Williams K.H."/>
            <person name="Hubbard S.S."/>
            <person name="Banfield J.F."/>
        </authorList>
    </citation>
    <scope>NUCLEOTIDE SEQUENCE [LARGE SCALE GENOMIC DNA]</scope>
</reference>
<evidence type="ECO:0000256" key="1">
    <source>
        <dbReference type="ARBA" id="ARBA00002634"/>
    </source>
</evidence>
<evidence type="ECO:0000256" key="16">
    <source>
        <dbReference type="PIRSR" id="PIRSR000386-1"/>
    </source>
</evidence>
<dbReference type="InterPro" id="IPR029028">
    <property type="entry name" value="Alpha/beta_knot_MTases"/>
</dbReference>
<keyword evidence="11 15" id="KW-0819">tRNA processing</keyword>
<evidence type="ECO:0000256" key="5">
    <source>
        <dbReference type="ARBA" id="ARBA00012807"/>
    </source>
</evidence>
<dbReference type="InterPro" id="IPR016009">
    <property type="entry name" value="tRNA_MeTrfase_TRMD/TRM10"/>
</dbReference>
<comment type="subunit">
    <text evidence="4 15 17">Homodimer.</text>
</comment>
<dbReference type="PANTHER" id="PTHR46417:SF1">
    <property type="entry name" value="TRNA (GUANINE-N(1)-)-METHYLTRANSFERASE"/>
    <property type="match status" value="1"/>
</dbReference>
<gene>
    <name evidence="15" type="primary">trmD</name>
    <name evidence="19" type="ORF">A2V54_01140</name>
</gene>
<keyword evidence="8 15" id="KW-0489">Methyltransferase</keyword>
<evidence type="ECO:0000256" key="13">
    <source>
        <dbReference type="ARBA" id="ARBA00033392"/>
    </source>
</evidence>
<evidence type="ECO:0000256" key="15">
    <source>
        <dbReference type="HAMAP-Rule" id="MF_00605"/>
    </source>
</evidence>
<evidence type="ECO:0000256" key="4">
    <source>
        <dbReference type="ARBA" id="ARBA00011738"/>
    </source>
</evidence>
<evidence type="ECO:0000256" key="7">
    <source>
        <dbReference type="ARBA" id="ARBA00022490"/>
    </source>
</evidence>
<keyword evidence="9 15" id="KW-0808">Transferase</keyword>
<dbReference type="GO" id="GO:0002939">
    <property type="term" value="P:tRNA N1-guanine methylation"/>
    <property type="evidence" value="ECO:0007669"/>
    <property type="project" value="TreeGrafter"/>
</dbReference>
<comment type="function">
    <text evidence="1 15 17">Specifically methylates guanosine-37 in various tRNAs.</text>
</comment>
<evidence type="ECO:0000256" key="17">
    <source>
        <dbReference type="RuleBase" id="RU003464"/>
    </source>
</evidence>
<keyword evidence="7 15" id="KW-0963">Cytoplasm</keyword>
<evidence type="ECO:0000259" key="18">
    <source>
        <dbReference type="Pfam" id="PF01746"/>
    </source>
</evidence>
<dbReference type="NCBIfam" id="NF000648">
    <property type="entry name" value="PRK00026.1"/>
    <property type="match status" value="1"/>
</dbReference>